<dbReference type="STRING" id="756272.Plabr_3646"/>
<dbReference type="KEGG" id="pbs:Plabr_3646"/>
<evidence type="ECO:0000313" key="2">
    <source>
        <dbReference type="EMBL" id="ADY61243.1"/>
    </source>
</evidence>
<sequence length="63" mass="7366">MSEQQNGEPEYTPSPEEIEEACREIRAEWSYTERRQRLGRPAIKDEDRTSPRAIPAKFSVQSK</sequence>
<organism evidence="2 3">
    <name type="scientific">Rubinisphaera brasiliensis (strain ATCC 49424 / DSM 5305 / JCM 21570 / IAM 15109 / NBRC 103401 / IFAM 1448)</name>
    <name type="common">Planctomyces brasiliensis</name>
    <dbReference type="NCBI Taxonomy" id="756272"/>
    <lineage>
        <taxon>Bacteria</taxon>
        <taxon>Pseudomonadati</taxon>
        <taxon>Planctomycetota</taxon>
        <taxon>Planctomycetia</taxon>
        <taxon>Planctomycetales</taxon>
        <taxon>Planctomycetaceae</taxon>
        <taxon>Rubinisphaera</taxon>
    </lineage>
</organism>
<dbReference type="Proteomes" id="UP000006860">
    <property type="component" value="Chromosome"/>
</dbReference>
<dbReference type="AlphaFoldDB" id="F0SQ66"/>
<accession>F0SQ66</accession>
<dbReference type="EMBL" id="CP002546">
    <property type="protein sequence ID" value="ADY61243.1"/>
    <property type="molecule type" value="Genomic_DNA"/>
</dbReference>
<proteinExistence type="predicted"/>
<protein>
    <submittedName>
        <fullName evidence="2">Uncharacterized protein</fullName>
    </submittedName>
</protein>
<feature type="compositionally biased region" description="Basic and acidic residues" evidence="1">
    <location>
        <begin position="34"/>
        <end position="50"/>
    </location>
</feature>
<evidence type="ECO:0000256" key="1">
    <source>
        <dbReference type="SAM" id="MobiDB-lite"/>
    </source>
</evidence>
<gene>
    <name evidence="2" type="ordered locus">Plabr_3646</name>
</gene>
<dbReference type="HOGENOM" id="CLU_2883151_0_0_0"/>
<dbReference type="RefSeq" id="WP_013629962.1">
    <property type="nucleotide sequence ID" value="NC_015174.1"/>
</dbReference>
<keyword evidence="3" id="KW-1185">Reference proteome</keyword>
<reference evidence="3" key="1">
    <citation type="submission" date="2011-02" db="EMBL/GenBank/DDBJ databases">
        <title>The complete genome of Planctomyces brasiliensis DSM 5305.</title>
        <authorList>
            <person name="Lucas S."/>
            <person name="Copeland A."/>
            <person name="Lapidus A."/>
            <person name="Bruce D."/>
            <person name="Goodwin L."/>
            <person name="Pitluck S."/>
            <person name="Kyrpides N."/>
            <person name="Mavromatis K."/>
            <person name="Pagani I."/>
            <person name="Ivanova N."/>
            <person name="Ovchinnikova G."/>
            <person name="Lu M."/>
            <person name="Detter J.C."/>
            <person name="Han C."/>
            <person name="Land M."/>
            <person name="Hauser L."/>
            <person name="Markowitz V."/>
            <person name="Cheng J.-F."/>
            <person name="Hugenholtz P."/>
            <person name="Woyke T."/>
            <person name="Wu D."/>
            <person name="Tindall B."/>
            <person name="Pomrenke H.G."/>
            <person name="Brambilla E."/>
            <person name="Klenk H.-P."/>
            <person name="Eisen J.A."/>
        </authorList>
    </citation>
    <scope>NUCLEOTIDE SEQUENCE [LARGE SCALE GENOMIC DNA]</scope>
    <source>
        <strain evidence="3">ATCC 49424 / DSM 5305 / JCM 21570 / NBRC 103401 / IFAM 1448</strain>
    </source>
</reference>
<evidence type="ECO:0000313" key="3">
    <source>
        <dbReference type="Proteomes" id="UP000006860"/>
    </source>
</evidence>
<name>F0SQ66_RUBBR</name>
<feature type="region of interest" description="Disordered" evidence="1">
    <location>
        <begin position="34"/>
        <end position="63"/>
    </location>
</feature>